<gene>
    <name evidence="1" type="ORF">BU25DRAFT_62005</name>
</gene>
<protein>
    <submittedName>
        <fullName evidence="1">Uncharacterized protein</fullName>
    </submittedName>
</protein>
<organism evidence="1 2">
    <name type="scientific">Macroventuria anomochaeta</name>
    <dbReference type="NCBI Taxonomy" id="301207"/>
    <lineage>
        <taxon>Eukaryota</taxon>
        <taxon>Fungi</taxon>
        <taxon>Dikarya</taxon>
        <taxon>Ascomycota</taxon>
        <taxon>Pezizomycotina</taxon>
        <taxon>Dothideomycetes</taxon>
        <taxon>Pleosporomycetidae</taxon>
        <taxon>Pleosporales</taxon>
        <taxon>Pleosporineae</taxon>
        <taxon>Didymellaceae</taxon>
        <taxon>Macroventuria</taxon>
    </lineage>
</organism>
<reference evidence="1" key="1">
    <citation type="journal article" date="2020" name="Stud. Mycol.">
        <title>101 Dothideomycetes genomes: a test case for predicting lifestyles and emergence of pathogens.</title>
        <authorList>
            <person name="Haridas S."/>
            <person name="Albert R."/>
            <person name="Binder M."/>
            <person name="Bloem J."/>
            <person name="Labutti K."/>
            <person name="Salamov A."/>
            <person name="Andreopoulos B."/>
            <person name="Baker S."/>
            <person name="Barry K."/>
            <person name="Bills G."/>
            <person name="Bluhm B."/>
            <person name="Cannon C."/>
            <person name="Castanera R."/>
            <person name="Culley D."/>
            <person name="Daum C."/>
            <person name="Ezra D."/>
            <person name="Gonzalez J."/>
            <person name="Henrissat B."/>
            <person name="Kuo A."/>
            <person name="Liang C."/>
            <person name="Lipzen A."/>
            <person name="Lutzoni F."/>
            <person name="Magnuson J."/>
            <person name="Mondo S."/>
            <person name="Nolan M."/>
            <person name="Ohm R."/>
            <person name="Pangilinan J."/>
            <person name="Park H.-J."/>
            <person name="Ramirez L."/>
            <person name="Alfaro M."/>
            <person name="Sun H."/>
            <person name="Tritt A."/>
            <person name="Yoshinaga Y."/>
            <person name="Zwiers L.-H."/>
            <person name="Turgeon B."/>
            <person name="Goodwin S."/>
            <person name="Spatafora J."/>
            <person name="Crous P."/>
            <person name="Grigoriev I."/>
        </authorList>
    </citation>
    <scope>NUCLEOTIDE SEQUENCE</scope>
    <source>
        <strain evidence="1">CBS 525.71</strain>
    </source>
</reference>
<accession>A0ACB6RZB4</accession>
<evidence type="ECO:0000313" key="2">
    <source>
        <dbReference type="Proteomes" id="UP000799754"/>
    </source>
</evidence>
<dbReference type="EMBL" id="MU006717">
    <property type="protein sequence ID" value="KAF2627366.1"/>
    <property type="molecule type" value="Genomic_DNA"/>
</dbReference>
<comment type="caution">
    <text evidence="1">The sequence shown here is derived from an EMBL/GenBank/DDBJ whole genome shotgun (WGS) entry which is preliminary data.</text>
</comment>
<name>A0ACB6RZB4_9PLEO</name>
<evidence type="ECO:0000313" key="1">
    <source>
        <dbReference type="EMBL" id="KAF2627366.1"/>
    </source>
</evidence>
<keyword evidence="2" id="KW-1185">Reference proteome</keyword>
<proteinExistence type="predicted"/>
<dbReference type="Proteomes" id="UP000799754">
    <property type="component" value="Unassembled WGS sequence"/>
</dbReference>
<sequence>MSWRRVSSIAFKLCSICNYPESTLSLMKRRCSSTTSCFASSLLLSADITAEFKVPRMAFSFEVNFSIFELSICYLIATAAALNMLFDHFVGLTVSR</sequence>